<dbReference type="InterPro" id="IPR023213">
    <property type="entry name" value="CAT-like_dom_sf"/>
</dbReference>
<dbReference type="Gene3D" id="3.30.559.10">
    <property type="entry name" value="Chloramphenicol acetyltransferase-like domain"/>
    <property type="match status" value="1"/>
</dbReference>
<dbReference type="Gene3D" id="3.30.559.30">
    <property type="entry name" value="Nonribosomal peptide synthetase, condensation domain"/>
    <property type="match status" value="1"/>
</dbReference>
<dbReference type="PANTHER" id="PTHR45527:SF1">
    <property type="entry name" value="FATTY ACID SYNTHASE"/>
    <property type="match status" value="1"/>
</dbReference>
<evidence type="ECO:0000259" key="2">
    <source>
        <dbReference type="Pfam" id="PF00668"/>
    </source>
</evidence>
<dbReference type="SUPFAM" id="SSF52777">
    <property type="entry name" value="CoA-dependent acyltransferases"/>
    <property type="match status" value="2"/>
</dbReference>
<gene>
    <name evidence="3" type="ORF">ACFYNQ_28380</name>
</gene>
<name>A0ABW6M8M6_9ACTN</name>
<dbReference type="InterPro" id="IPR001242">
    <property type="entry name" value="Condensation_dom"/>
</dbReference>
<dbReference type="PANTHER" id="PTHR45527">
    <property type="entry name" value="NONRIBOSOMAL PEPTIDE SYNTHETASE"/>
    <property type="match status" value="1"/>
</dbReference>
<feature type="domain" description="Condensation" evidence="2">
    <location>
        <begin position="7"/>
        <end position="441"/>
    </location>
</feature>
<accession>A0ABW6M8M6</accession>
<comment type="caution">
    <text evidence="3">The sequence shown here is derived from an EMBL/GenBank/DDBJ whole genome shotgun (WGS) entry which is preliminary data.</text>
</comment>
<sequence>MSPLTDELAIGPLQEDMWLFWSRHRTSSVYTMPEVFFYDGAFDVAAAEFALNATIQRHEALRTVFRQTDAGVVQAVQDPDPVPVEVLDLRDSPEEARSEQLQAAIDTVSARPFDLSAGPPIRLAAIRVSADRTWLVLVVHQIACDGESMVVVLEEFGELYRSARRGTPPDLGPAAPGYGAFVREQLAALADGGLDEETEFWRERLAGMSGSTLPGTERAAERDSAVLGTVMLPTMLPSELSDAVQAFARRTSATPFAVLLCAMDIMIVAATGDGDVTLGTVTSVRPPRFARTVGMLTNMVVQRSRIDLSRSFAAVLAEVSLDLMDSIDYQDLPFTQAIAGLREAGGGLGSALIRTTFSAGAVGGLTLDEGSVSDVVTAAAEGLYDLSAVCEITPAHIAVDWKFALCTYSQEAAQGYCAAYQEILAVLLDQPEAAMDSLGLTGIAARAAATGPERTPEAVPGHSPLAEN</sequence>
<dbReference type="Proteomes" id="UP001601303">
    <property type="component" value="Unassembled WGS sequence"/>
</dbReference>
<reference evidence="3 4" key="1">
    <citation type="submission" date="2024-10" db="EMBL/GenBank/DDBJ databases">
        <title>The Natural Products Discovery Center: Release of the First 8490 Sequenced Strains for Exploring Actinobacteria Biosynthetic Diversity.</title>
        <authorList>
            <person name="Kalkreuter E."/>
            <person name="Kautsar S.A."/>
            <person name="Yang D."/>
            <person name="Bader C.D."/>
            <person name="Teijaro C.N."/>
            <person name="Fluegel L."/>
            <person name="Davis C.M."/>
            <person name="Simpson J.R."/>
            <person name="Lauterbach L."/>
            <person name="Steele A.D."/>
            <person name="Gui C."/>
            <person name="Meng S."/>
            <person name="Li G."/>
            <person name="Viehrig K."/>
            <person name="Ye F."/>
            <person name="Su P."/>
            <person name="Kiefer A.F."/>
            <person name="Nichols A."/>
            <person name="Cepeda A.J."/>
            <person name="Yan W."/>
            <person name="Fan B."/>
            <person name="Jiang Y."/>
            <person name="Adhikari A."/>
            <person name="Zheng C.-J."/>
            <person name="Schuster L."/>
            <person name="Cowan T.M."/>
            <person name="Smanski M.J."/>
            <person name="Chevrette M.G."/>
            <person name="De Carvalho L.P.S."/>
            <person name="Shen B."/>
        </authorList>
    </citation>
    <scope>NUCLEOTIDE SEQUENCE [LARGE SCALE GENOMIC DNA]</scope>
    <source>
        <strain evidence="3 4">NPDC006488</strain>
    </source>
</reference>
<proteinExistence type="predicted"/>
<dbReference type="RefSeq" id="WP_388110381.1">
    <property type="nucleotide sequence ID" value="NZ_JBIAHM010000010.1"/>
</dbReference>
<dbReference type="Pfam" id="PF00668">
    <property type="entry name" value="Condensation"/>
    <property type="match status" value="1"/>
</dbReference>
<dbReference type="EMBL" id="JBIAHM010000010">
    <property type="protein sequence ID" value="MFE9602469.1"/>
    <property type="molecule type" value="Genomic_DNA"/>
</dbReference>
<feature type="region of interest" description="Disordered" evidence="1">
    <location>
        <begin position="449"/>
        <end position="468"/>
    </location>
</feature>
<evidence type="ECO:0000313" key="3">
    <source>
        <dbReference type="EMBL" id="MFE9602469.1"/>
    </source>
</evidence>
<protein>
    <submittedName>
        <fullName evidence="3">Condensation domain-containing protein</fullName>
    </submittedName>
</protein>
<organism evidence="3 4">
    <name type="scientific">Streptomyces hokutonensis</name>
    <dbReference type="NCBI Taxonomy" id="1306990"/>
    <lineage>
        <taxon>Bacteria</taxon>
        <taxon>Bacillati</taxon>
        <taxon>Actinomycetota</taxon>
        <taxon>Actinomycetes</taxon>
        <taxon>Kitasatosporales</taxon>
        <taxon>Streptomycetaceae</taxon>
        <taxon>Streptomyces</taxon>
    </lineage>
</organism>
<keyword evidence="4" id="KW-1185">Reference proteome</keyword>
<evidence type="ECO:0000256" key="1">
    <source>
        <dbReference type="SAM" id="MobiDB-lite"/>
    </source>
</evidence>
<evidence type="ECO:0000313" key="4">
    <source>
        <dbReference type="Proteomes" id="UP001601303"/>
    </source>
</evidence>